<evidence type="ECO:0000313" key="2">
    <source>
        <dbReference type="EMBL" id="TWU22875.1"/>
    </source>
</evidence>
<dbReference type="OrthoDB" id="239472at2"/>
<accession>A0A5C6CFR0</accession>
<keyword evidence="1" id="KW-0732">Signal</keyword>
<dbReference type="AlphaFoldDB" id="A0A5C6CFR0"/>
<sequence precursor="true">MTYVKILSALSLLLATGSVVNAQTIVNISFDNDTYAKHFEATVDGVALGKSSDQQSCLVIDGKVDAQPLKPIKVQPLQKYKLTMRAAIDAADTVEINDRLADFSAVTRGNHFPACELHFSDNDGQNVFFALHANHLVEGTQKVKVESVDVITQQFHDYVFVFYAPPTAETLHLNLAPRKRTLLVESMVLKVEDAEGTVNCNPDFRYGELNLSGWRPDTEGRLFRRPDNTTVLKCGTAATSSVFIVDDELRYSFLCKGVGYNKKSGKVIILFFDENEKVLGHTHLFWDKDMQDGATKAGIKPISGSKMAILKASSVILEKVLVTKD</sequence>
<gene>
    <name evidence="2" type="ORF">Pla52o_24070</name>
</gene>
<organism evidence="2 3">
    <name type="scientific">Novipirellula galeiformis</name>
    <dbReference type="NCBI Taxonomy" id="2528004"/>
    <lineage>
        <taxon>Bacteria</taxon>
        <taxon>Pseudomonadati</taxon>
        <taxon>Planctomycetota</taxon>
        <taxon>Planctomycetia</taxon>
        <taxon>Pirellulales</taxon>
        <taxon>Pirellulaceae</taxon>
        <taxon>Novipirellula</taxon>
    </lineage>
</organism>
<dbReference type="Proteomes" id="UP000316304">
    <property type="component" value="Unassembled WGS sequence"/>
</dbReference>
<dbReference type="RefSeq" id="WP_146594701.1">
    <property type="nucleotide sequence ID" value="NZ_SJPT01000004.1"/>
</dbReference>
<evidence type="ECO:0000313" key="3">
    <source>
        <dbReference type="Proteomes" id="UP000316304"/>
    </source>
</evidence>
<feature type="signal peptide" evidence="1">
    <location>
        <begin position="1"/>
        <end position="22"/>
    </location>
</feature>
<protein>
    <submittedName>
        <fullName evidence="2">Uncharacterized protein</fullName>
    </submittedName>
</protein>
<evidence type="ECO:0000256" key="1">
    <source>
        <dbReference type="SAM" id="SignalP"/>
    </source>
</evidence>
<proteinExistence type="predicted"/>
<keyword evidence="3" id="KW-1185">Reference proteome</keyword>
<feature type="chain" id="PRO_5022682164" evidence="1">
    <location>
        <begin position="23"/>
        <end position="325"/>
    </location>
</feature>
<name>A0A5C6CFR0_9BACT</name>
<comment type="caution">
    <text evidence="2">The sequence shown here is derived from an EMBL/GenBank/DDBJ whole genome shotgun (WGS) entry which is preliminary data.</text>
</comment>
<dbReference type="EMBL" id="SJPT01000004">
    <property type="protein sequence ID" value="TWU22875.1"/>
    <property type="molecule type" value="Genomic_DNA"/>
</dbReference>
<reference evidence="2 3" key="1">
    <citation type="submission" date="2019-02" db="EMBL/GenBank/DDBJ databases">
        <title>Deep-cultivation of Planctomycetes and their phenomic and genomic characterization uncovers novel biology.</title>
        <authorList>
            <person name="Wiegand S."/>
            <person name="Jogler M."/>
            <person name="Boedeker C."/>
            <person name="Pinto D."/>
            <person name="Vollmers J."/>
            <person name="Rivas-Marin E."/>
            <person name="Kohn T."/>
            <person name="Peeters S.H."/>
            <person name="Heuer A."/>
            <person name="Rast P."/>
            <person name="Oberbeckmann S."/>
            <person name="Bunk B."/>
            <person name="Jeske O."/>
            <person name="Meyerdierks A."/>
            <person name="Storesund J.E."/>
            <person name="Kallscheuer N."/>
            <person name="Luecker S."/>
            <person name="Lage O.M."/>
            <person name="Pohl T."/>
            <person name="Merkel B.J."/>
            <person name="Hornburger P."/>
            <person name="Mueller R.-W."/>
            <person name="Bruemmer F."/>
            <person name="Labrenz M."/>
            <person name="Spormann A.M."/>
            <person name="Op Den Camp H."/>
            <person name="Overmann J."/>
            <person name="Amann R."/>
            <person name="Jetten M.S.M."/>
            <person name="Mascher T."/>
            <person name="Medema M.H."/>
            <person name="Devos D.P."/>
            <person name="Kaster A.-K."/>
            <person name="Ovreas L."/>
            <person name="Rohde M."/>
            <person name="Galperin M.Y."/>
            <person name="Jogler C."/>
        </authorList>
    </citation>
    <scope>NUCLEOTIDE SEQUENCE [LARGE SCALE GENOMIC DNA]</scope>
    <source>
        <strain evidence="2 3">Pla52o</strain>
    </source>
</reference>